<dbReference type="EMBL" id="LAZR01028851">
    <property type="protein sequence ID" value="KKL61334.1"/>
    <property type="molecule type" value="Genomic_DNA"/>
</dbReference>
<reference evidence="2" key="1">
    <citation type="journal article" date="2015" name="Nature">
        <title>Complex archaea that bridge the gap between prokaryotes and eukaryotes.</title>
        <authorList>
            <person name="Spang A."/>
            <person name="Saw J.H."/>
            <person name="Jorgensen S.L."/>
            <person name="Zaremba-Niedzwiedzka K."/>
            <person name="Martijn J."/>
            <person name="Lind A.E."/>
            <person name="van Eijk R."/>
            <person name="Schleper C."/>
            <person name="Guy L."/>
            <person name="Ettema T.J."/>
        </authorList>
    </citation>
    <scope>NUCLEOTIDE SEQUENCE</scope>
</reference>
<protein>
    <submittedName>
        <fullName evidence="2">Uncharacterized protein</fullName>
    </submittedName>
</protein>
<sequence length="54" mass="6008">MNQPSTTLKSLRDEHQEKARRAAASGTIPPEFLGDPAFKELVAQQKNELARNES</sequence>
<feature type="compositionally biased region" description="Basic and acidic residues" evidence="1">
    <location>
        <begin position="10"/>
        <end position="20"/>
    </location>
</feature>
<evidence type="ECO:0000256" key="1">
    <source>
        <dbReference type="SAM" id="MobiDB-lite"/>
    </source>
</evidence>
<evidence type="ECO:0000313" key="2">
    <source>
        <dbReference type="EMBL" id="KKL61334.1"/>
    </source>
</evidence>
<organism evidence="2">
    <name type="scientific">marine sediment metagenome</name>
    <dbReference type="NCBI Taxonomy" id="412755"/>
    <lineage>
        <taxon>unclassified sequences</taxon>
        <taxon>metagenomes</taxon>
        <taxon>ecological metagenomes</taxon>
    </lineage>
</organism>
<proteinExistence type="predicted"/>
<gene>
    <name evidence="2" type="ORF">LCGC14_2196360</name>
</gene>
<accession>A0A0F9DI76</accession>
<feature type="region of interest" description="Disordered" evidence="1">
    <location>
        <begin position="1"/>
        <end position="35"/>
    </location>
</feature>
<dbReference type="AlphaFoldDB" id="A0A0F9DI76"/>
<name>A0A0F9DI76_9ZZZZ</name>
<comment type="caution">
    <text evidence="2">The sequence shown here is derived from an EMBL/GenBank/DDBJ whole genome shotgun (WGS) entry which is preliminary data.</text>
</comment>